<dbReference type="InterPro" id="IPR016024">
    <property type="entry name" value="ARM-type_fold"/>
</dbReference>
<dbReference type="InterPro" id="IPR003890">
    <property type="entry name" value="MIF4G-like_typ-3"/>
</dbReference>
<gene>
    <name evidence="7" type="ORF">CSSPTR1EN2_LOCUS8696</name>
</gene>
<dbReference type="Pfam" id="PF02847">
    <property type="entry name" value="MA3"/>
    <property type="match status" value="1"/>
</dbReference>
<organism evidence="7 8">
    <name type="scientific">Sphagnum troendelagicum</name>
    <dbReference type="NCBI Taxonomy" id="128251"/>
    <lineage>
        <taxon>Eukaryota</taxon>
        <taxon>Viridiplantae</taxon>
        <taxon>Streptophyta</taxon>
        <taxon>Embryophyta</taxon>
        <taxon>Bryophyta</taxon>
        <taxon>Sphagnophytina</taxon>
        <taxon>Sphagnopsida</taxon>
        <taxon>Sphagnales</taxon>
        <taxon>Sphagnaceae</taxon>
        <taxon>Sphagnum</taxon>
    </lineage>
</organism>
<dbReference type="PANTHER" id="PTHR18034:SF4">
    <property type="entry name" value="NUCLEOLAR MIF4G DOMAIN-CONTAINING PROTEIN 1"/>
    <property type="match status" value="1"/>
</dbReference>
<keyword evidence="4" id="KW-0175">Coiled coil</keyword>
<evidence type="ECO:0000256" key="2">
    <source>
        <dbReference type="ARBA" id="ARBA00006856"/>
    </source>
</evidence>
<dbReference type="SUPFAM" id="SSF48371">
    <property type="entry name" value="ARM repeat"/>
    <property type="match status" value="1"/>
</dbReference>
<evidence type="ECO:0000256" key="4">
    <source>
        <dbReference type="SAM" id="Coils"/>
    </source>
</evidence>
<dbReference type="Proteomes" id="UP001497512">
    <property type="component" value="Chromosome 15"/>
</dbReference>
<dbReference type="PROSITE" id="PS51366">
    <property type="entry name" value="MI"/>
    <property type="match status" value="1"/>
</dbReference>
<reference evidence="7" key="1">
    <citation type="submission" date="2024-02" db="EMBL/GenBank/DDBJ databases">
        <authorList>
            <consortium name="ELIXIR-Norway"/>
            <consortium name="Elixir Norway"/>
        </authorList>
    </citation>
    <scope>NUCLEOTIDE SEQUENCE</scope>
</reference>
<evidence type="ECO:0000259" key="6">
    <source>
        <dbReference type="PROSITE" id="PS51366"/>
    </source>
</evidence>
<protein>
    <recommendedName>
        <fullName evidence="6">MI domain-containing protein</fullName>
    </recommendedName>
</protein>
<dbReference type="InterPro" id="IPR050781">
    <property type="entry name" value="CWC22_splicing_factor"/>
</dbReference>
<comment type="similarity">
    <text evidence="2">Belongs to the CWC22 family.</text>
</comment>
<keyword evidence="8" id="KW-1185">Reference proteome</keyword>
<accession>A0ABP0TWX1</accession>
<dbReference type="Gene3D" id="1.25.40.180">
    <property type="match status" value="1"/>
</dbReference>
<feature type="coiled-coil region" evidence="4">
    <location>
        <begin position="195"/>
        <end position="222"/>
    </location>
</feature>
<dbReference type="EMBL" id="OZ019907">
    <property type="protein sequence ID" value="CAK9207133.1"/>
    <property type="molecule type" value="Genomic_DNA"/>
</dbReference>
<sequence>MAQASRLQQIRKLKRKKDGGTAPKMKKRGSRTTFEEYLEMEQKKKTAGVTAEEDLALERRLAKKLKVKEGKLSVCIGDGIDDILDGINSGVATEEEMEIPSMVEVVPKVEVSRSKKRRREVIPPPQISTSVEAPKVQVLASKKRKKVAPEIGTIARKKKVQENDDLKEASAMKMEDAEVVVEEVKYIPPHLREKMSNESEELVRIQRRVRGLLNRLSEANVESIGSEISSLFQVYGRRSVTEIVTTEIIGACCGGPRGNDQYAAVFAAYVAGTAAMVGMDFGAKFLASLATAFEEQYEKADSLALRNLTLLFSHLFSFSLVSSELVYELLALLCKRFEELDVSTILILLQSCGMALRAADPASMKEFIISIQERTAELKSVLSKKTDGNSTIIGKRLQFMLDMICDIKNNKRRPKDELVVHSRLKKWLQKLGVDEVQLRAVTWAGLLDPDKKGQWWLPGAPGSGSGDVAENVRAEVAGVMDVGTAEAEKMLQLAASQRMNTDGRRAVFCIVMSSEDYIDAFEKILRLKLPGKQDREVVRVILECCLQEQLYNKYYSLLTAKLCHHDKNHKFSLQYCLWDHYKQLHAMELRRSTNLARLTASVISSFALSLSVLKAVDFSDARVMTSKVVLHFRVLIECLLMENSDDVVWALFSRIAVPPELGVLCDSLALFIHQNLLKHPAENAKSDIKKVNLEKLSLLAKRCKLAKKALGNVSGELFT</sequence>
<dbReference type="InterPro" id="IPR003891">
    <property type="entry name" value="Initiation_fac_eIF4g_MI"/>
</dbReference>
<evidence type="ECO:0000313" key="8">
    <source>
        <dbReference type="Proteomes" id="UP001497512"/>
    </source>
</evidence>
<evidence type="ECO:0000256" key="1">
    <source>
        <dbReference type="ARBA" id="ARBA00004604"/>
    </source>
</evidence>
<dbReference type="PANTHER" id="PTHR18034">
    <property type="entry name" value="CELL CYCLE CONTROL PROTEIN CWF22-RELATED"/>
    <property type="match status" value="1"/>
</dbReference>
<evidence type="ECO:0000256" key="5">
    <source>
        <dbReference type="SAM" id="MobiDB-lite"/>
    </source>
</evidence>
<evidence type="ECO:0000313" key="7">
    <source>
        <dbReference type="EMBL" id="CAK9207133.1"/>
    </source>
</evidence>
<evidence type="ECO:0000256" key="3">
    <source>
        <dbReference type="ARBA" id="ARBA00023242"/>
    </source>
</evidence>
<feature type="domain" description="MI" evidence="6">
    <location>
        <begin position="502"/>
        <end position="618"/>
    </location>
</feature>
<keyword evidence="3" id="KW-0539">Nucleus</keyword>
<comment type="subcellular location">
    <subcellularLocation>
        <location evidence="1">Nucleus</location>
        <location evidence="1">Nucleolus</location>
    </subcellularLocation>
</comment>
<dbReference type="Pfam" id="PF02854">
    <property type="entry name" value="MIF4G"/>
    <property type="match status" value="1"/>
</dbReference>
<dbReference type="SMART" id="SM00543">
    <property type="entry name" value="MIF4G"/>
    <property type="match status" value="1"/>
</dbReference>
<feature type="region of interest" description="Disordered" evidence="5">
    <location>
        <begin position="1"/>
        <end position="32"/>
    </location>
</feature>
<name>A0ABP0TWX1_9BRYO</name>
<dbReference type="SMART" id="SM00544">
    <property type="entry name" value="MA3"/>
    <property type="match status" value="1"/>
</dbReference>
<proteinExistence type="inferred from homology"/>